<evidence type="ECO:0000313" key="1">
    <source>
        <dbReference type="EMBL" id="KAF6429605.1"/>
    </source>
</evidence>
<accession>A0A7J8E2V6</accession>
<gene>
    <name evidence="1" type="ORF">HJG59_008970</name>
</gene>
<dbReference type="InParanoid" id="A0A7J8E2V6"/>
<sequence length="148" mass="16324">MGLESLTKPGLVYEDCYTIMTTARLREHLLGGRRQASAPSPCTWTYDPILQGGCQAERTSPHSLGKGGFVRGHHSHWECYKEEVPSGPHVVRQCNGTMSQEAAGFSLFLLRQSFGARPHLHPWEELCAGISRGKGDPDPGQLQRVRGI</sequence>
<evidence type="ECO:0000313" key="2">
    <source>
        <dbReference type="Proteomes" id="UP000550707"/>
    </source>
</evidence>
<dbReference type="AlphaFoldDB" id="A0A7J8E2V6"/>
<protein>
    <submittedName>
        <fullName evidence="1">Uncharacterized protein</fullName>
    </submittedName>
</protein>
<dbReference type="EMBL" id="JACASF010000015">
    <property type="protein sequence ID" value="KAF6429605.1"/>
    <property type="molecule type" value="Genomic_DNA"/>
</dbReference>
<comment type="caution">
    <text evidence="1">The sequence shown here is derived from an EMBL/GenBank/DDBJ whole genome shotgun (WGS) entry which is preliminary data.</text>
</comment>
<name>A0A7J8E2V6_MOLMO</name>
<reference evidence="1 2" key="1">
    <citation type="journal article" date="2020" name="Nature">
        <title>Six reference-quality genomes reveal evolution of bat adaptations.</title>
        <authorList>
            <person name="Jebb D."/>
            <person name="Huang Z."/>
            <person name="Pippel M."/>
            <person name="Hughes G.M."/>
            <person name="Lavrichenko K."/>
            <person name="Devanna P."/>
            <person name="Winkler S."/>
            <person name="Jermiin L.S."/>
            <person name="Skirmuntt E.C."/>
            <person name="Katzourakis A."/>
            <person name="Burkitt-Gray L."/>
            <person name="Ray D.A."/>
            <person name="Sullivan K.A.M."/>
            <person name="Roscito J.G."/>
            <person name="Kirilenko B.M."/>
            <person name="Davalos L.M."/>
            <person name="Corthals A.P."/>
            <person name="Power M.L."/>
            <person name="Jones G."/>
            <person name="Ransome R.D."/>
            <person name="Dechmann D.K.N."/>
            <person name="Locatelli A.G."/>
            <person name="Puechmaille S.J."/>
            <person name="Fedrigo O."/>
            <person name="Jarvis E.D."/>
            <person name="Hiller M."/>
            <person name="Vernes S.C."/>
            <person name="Myers E.W."/>
            <person name="Teeling E.C."/>
        </authorList>
    </citation>
    <scope>NUCLEOTIDE SEQUENCE [LARGE SCALE GENOMIC DNA]</scope>
    <source>
        <strain evidence="1">MMolMol1</strain>
        <tissue evidence="1">Muscle</tissue>
    </source>
</reference>
<proteinExistence type="predicted"/>
<dbReference type="Proteomes" id="UP000550707">
    <property type="component" value="Unassembled WGS sequence"/>
</dbReference>
<keyword evidence="2" id="KW-1185">Reference proteome</keyword>
<organism evidence="1 2">
    <name type="scientific">Molossus molossus</name>
    <name type="common">Pallas' mastiff bat</name>
    <name type="synonym">Vespertilio molossus</name>
    <dbReference type="NCBI Taxonomy" id="27622"/>
    <lineage>
        <taxon>Eukaryota</taxon>
        <taxon>Metazoa</taxon>
        <taxon>Chordata</taxon>
        <taxon>Craniata</taxon>
        <taxon>Vertebrata</taxon>
        <taxon>Euteleostomi</taxon>
        <taxon>Mammalia</taxon>
        <taxon>Eutheria</taxon>
        <taxon>Laurasiatheria</taxon>
        <taxon>Chiroptera</taxon>
        <taxon>Yangochiroptera</taxon>
        <taxon>Molossidae</taxon>
        <taxon>Molossus</taxon>
    </lineage>
</organism>